<evidence type="ECO:0000313" key="2">
    <source>
        <dbReference type="Proteomes" id="UP000799539"/>
    </source>
</evidence>
<proteinExistence type="predicted"/>
<protein>
    <submittedName>
        <fullName evidence="1">Uncharacterized protein</fullName>
    </submittedName>
</protein>
<evidence type="ECO:0000313" key="1">
    <source>
        <dbReference type="EMBL" id="KAF2206411.1"/>
    </source>
</evidence>
<dbReference type="AlphaFoldDB" id="A0A6A6F1L0"/>
<accession>A0A6A6F1L0</accession>
<sequence length="127" mass="13639">MSTVVQRQNSVNFPPMDVSSLFGVAAPLRLFAEAVADQHIAESSSMDGSKIGRVTARAMCCCCCCCCVEKELSSRGDNILSPPASNLLHSLSGPLSILSILLHDLDKPDDAALRGTWSAAIRCMRWL</sequence>
<dbReference type="EMBL" id="ML992722">
    <property type="protein sequence ID" value="KAF2206411.1"/>
    <property type="molecule type" value="Genomic_DNA"/>
</dbReference>
<name>A0A6A6F1L0_9PEZI</name>
<keyword evidence="2" id="KW-1185">Reference proteome</keyword>
<organism evidence="1 2">
    <name type="scientific">Cercospora zeae-maydis SCOH1-5</name>
    <dbReference type="NCBI Taxonomy" id="717836"/>
    <lineage>
        <taxon>Eukaryota</taxon>
        <taxon>Fungi</taxon>
        <taxon>Dikarya</taxon>
        <taxon>Ascomycota</taxon>
        <taxon>Pezizomycotina</taxon>
        <taxon>Dothideomycetes</taxon>
        <taxon>Dothideomycetidae</taxon>
        <taxon>Mycosphaerellales</taxon>
        <taxon>Mycosphaerellaceae</taxon>
        <taxon>Cercospora</taxon>
    </lineage>
</organism>
<reference evidence="1" key="1">
    <citation type="journal article" date="2020" name="Stud. Mycol.">
        <title>101 Dothideomycetes genomes: a test case for predicting lifestyles and emergence of pathogens.</title>
        <authorList>
            <person name="Haridas S."/>
            <person name="Albert R."/>
            <person name="Binder M."/>
            <person name="Bloem J."/>
            <person name="Labutti K."/>
            <person name="Salamov A."/>
            <person name="Andreopoulos B."/>
            <person name="Baker S."/>
            <person name="Barry K."/>
            <person name="Bills G."/>
            <person name="Bluhm B."/>
            <person name="Cannon C."/>
            <person name="Castanera R."/>
            <person name="Culley D."/>
            <person name="Daum C."/>
            <person name="Ezra D."/>
            <person name="Gonzalez J."/>
            <person name="Henrissat B."/>
            <person name="Kuo A."/>
            <person name="Liang C."/>
            <person name="Lipzen A."/>
            <person name="Lutzoni F."/>
            <person name="Magnuson J."/>
            <person name="Mondo S."/>
            <person name="Nolan M."/>
            <person name="Ohm R."/>
            <person name="Pangilinan J."/>
            <person name="Park H.-J."/>
            <person name="Ramirez L."/>
            <person name="Alfaro M."/>
            <person name="Sun H."/>
            <person name="Tritt A."/>
            <person name="Yoshinaga Y."/>
            <person name="Zwiers L.-H."/>
            <person name="Turgeon B."/>
            <person name="Goodwin S."/>
            <person name="Spatafora J."/>
            <person name="Crous P."/>
            <person name="Grigoriev I."/>
        </authorList>
    </citation>
    <scope>NUCLEOTIDE SEQUENCE</scope>
    <source>
        <strain evidence="1">SCOH1-5</strain>
    </source>
</reference>
<dbReference type="Proteomes" id="UP000799539">
    <property type="component" value="Unassembled WGS sequence"/>
</dbReference>
<gene>
    <name evidence="1" type="ORF">CERZMDRAFT_89343</name>
</gene>